<organism evidence="9 10">
    <name type="scientific">Paenibacillus aceris</name>
    <dbReference type="NCBI Taxonomy" id="869555"/>
    <lineage>
        <taxon>Bacteria</taxon>
        <taxon>Bacillati</taxon>
        <taxon>Bacillota</taxon>
        <taxon>Bacilli</taxon>
        <taxon>Bacillales</taxon>
        <taxon>Paenibacillaceae</taxon>
        <taxon>Paenibacillus</taxon>
    </lineage>
</organism>
<keyword evidence="6 8" id="KW-1133">Transmembrane helix</keyword>
<keyword evidence="10" id="KW-1185">Reference proteome</keyword>
<evidence type="ECO:0000256" key="3">
    <source>
        <dbReference type="ARBA" id="ARBA00022448"/>
    </source>
</evidence>
<protein>
    <submittedName>
        <fullName evidence="9">Spore germination protein KB</fullName>
    </submittedName>
</protein>
<evidence type="ECO:0000313" key="10">
    <source>
        <dbReference type="Proteomes" id="UP001519344"/>
    </source>
</evidence>
<dbReference type="Proteomes" id="UP001519344">
    <property type="component" value="Unassembled WGS sequence"/>
</dbReference>
<dbReference type="Gene3D" id="1.20.1740.10">
    <property type="entry name" value="Amino acid/polyamine transporter I"/>
    <property type="match status" value="1"/>
</dbReference>
<feature type="transmembrane region" description="Helical" evidence="8">
    <location>
        <begin position="12"/>
        <end position="34"/>
    </location>
</feature>
<gene>
    <name evidence="9" type="ORF">J2Z65_002640</name>
</gene>
<dbReference type="EMBL" id="JAGGKV010000006">
    <property type="protein sequence ID" value="MBP1963421.1"/>
    <property type="molecule type" value="Genomic_DNA"/>
</dbReference>
<reference evidence="9 10" key="1">
    <citation type="submission" date="2021-03" db="EMBL/GenBank/DDBJ databases">
        <title>Genomic Encyclopedia of Type Strains, Phase IV (KMG-IV): sequencing the most valuable type-strain genomes for metagenomic binning, comparative biology and taxonomic classification.</title>
        <authorList>
            <person name="Goeker M."/>
        </authorList>
    </citation>
    <scope>NUCLEOTIDE SEQUENCE [LARGE SCALE GENOMIC DNA]</scope>
    <source>
        <strain evidence="9 10">DSM 24950</strain>
    </source>
</reference>
<name>A0ABS4HXM4_9BACL</name>
<feature type="transmembrane region" description="Helical" evidence="8">
    <location>
        <begin position="270"/>
        <end position="295"/>
    </location>
</feature>
<feature type="transmembrane region" description="Helical" evidence="8">
    <location>
        <begin position="217"/>
        <end position="240"/>
    </location>
</feature>
<evidence type="ECO:0000256" key="2">
    <source>
        <dbReference type="ARBA" id="ARBA00007998"/>
    </source>
</evidence>
<dbReference type="InterPro" id="IPR004761">
    <property type="entry name" value="Spore_GerAB"/>
</dbReference>
<comment type="caution">
    <text evidence="9">The sequence shown here is derived from an EMBL/GenBank/DDBJ whole genome shotgun (WGS) entry which is preliminary data.</text>
</comment>
<feature type="transmembrane region" description="Helical" evidence="8">
    <location>
        <begin position="81"/>
        <end position="101"/>
    </location>
</feature>
<evidence type="ECO:0000313" key="9">
    <source>
        <dbReference type="EMBL" id="MBP1963421.1"/>
    </source>
</evidence>
<keyword evidence="3" id="KW-0813">Transport</keyword>
<evidence type="ECO:0000256" key="4">
    <source>
        <dbReference type="ARBA" id="ARBA00022544"/>
    </source>
</evidence>
<evidence type="ECO:0000256" key="5">
    <source>
        <dbReference type="ARBA" id="ARBA00022692"/>
    </source>
</evidence>
<evidence type="ECO:0000256" key="1">
    <source>
        <dbReference type="ARBA" id="ARBA00004141"/>
    </source>
</evidence>
<accession>A0ABS4HXM4</accession>
<feature type="transmembrane region" description="Helical" evidence="8">
    <location>
        <begin position="40"/>
        <end position="61"/>
    </location>
</feature>
<dbReference type="PANTHER" id="PTHR34975">
    <property type="entry name" value="SPORE GERMINATION PROTEIN A2"/>
    <property type="match status" value="1"/>
</dbReference>
<feature type="transmembrane region" description="Helical" evidence="8">
    <location>
        <begin position="147"/>
        <end position="163"/>
    </location>
</feature>
<keyword evidence="5 8" id="KW-0812">Transmembrane</keyword>
<sequence length="365" mass="40630">MIEKGRIGVHQFTILTVLFTIGSSILIAPSGLAYDAKQDAWIAAILGLLIGLLLVVLYLALGQRFPQKTMVAYSEELMGKWVGKAVGLLYFCFFFLLAALVLRNLGDFISTQVLVDTPLQFTHIFFLAVVILGIRNGLETFTRTSEIFLPWVLIFFFLMFILLPTQMKTSNILPILGYGLKPVIRASIPLIGTPYFELVIFLVIMPFVKQTQKLGKSFLAGVSIGGCLIVIISVLSILVLGDDLTAVQMYPSFSLARRISIGSFLERLEVIMAGIWFITIYFKLTLCLYASAVTLGEIFKLSEIRQLYIPLGMSLVVLSVIAYPNAAYFIQFASKIWVFFSGTFGLIIPLLLFLLAIFRKKTVGQ</sequence>
<keyword evidence="4" id="KW-0309">Germination</keyword>
<evidence type="ECO:0000256" key="8">
    <source>
        <dbReference type="SAM" id="Phobius"/>
    </source>
</evidence>
<feature type="transmembrane region" description="Helical" evidence="8">
    <location>
        <begin position="121"/>
        <end position="138"/>
    </location>
</feature>
<dbReference type="NCBIfam" id="TIGR00912">
    <property type="entry name" value="2A0309"/>
    <property type="match status" value="1"/>
</dbReference>
<keyword evidence="7 8" id="KW-0472">Membrane</keyword>
<evidence type="ECO:0000256" key="7">
    <source>
        <dbReference type="ARBA" id="ARBA00023136"/>
    </source>
</evidence>
<feature type="transmembrane region" description="Helical" evidence="8">
    <location>
        <begin position="183"/>
        <end position="205"/>
    </location>
</feature>
<proteinExistence type="inferred from homology"/>
<dbReference type="Pfam" id="PF03845">
    <property type="entry name" value="Spore_permease"/>
    <property type="match status" value="1"/>
</dbReference>
<comment type="subcellular location">
    <subcellularLocation>
        <location evidence="1">Membrane</location>
        <topology evidence="1">Multi-pass membrane protein</topology>
    </subcellularLocation>
</comment>
<comment type="similarity">
    <text evidence="2">Belongs to the amino acid-polyamine-organocation (APC) superfamily. Spore germination protein (SGP) (TC 2.A.3.9) family.</text>
</comment>
<dbReference type="RefSeq" id="WP_167060418.1">
    <property type="nucleotide sequence ID" value="NZ_JAAOZR010000024.1"/>
</dbReference>
<dbReference type="PANTHER" id="PTHR34975:SF2">
    <property type="entry name" value="SPORE GERMINATION PROTEIN A2"/>
    <property type="match status" value="1"/>
</dbReference>
<feature type="transmembrane region" description="Helical" evidence="8">
    <location>
        <begin position="336"/>
        <end position="358"/>
    </location>
</feature>
<feature type="transmembrane region" description="Helical" evidence="8">
    <location>
        <begin position="307"/>
        <end position="330"/>
    </location>
</feature>
<evidence type="ECO:0000256" key="6">
    <source>
        <dbReference type="ARBA" id="ARBA00022989"/>
    </source>
</evidence>